<proteinExistence type="predicted"/>
<dbReference type="Proteomes" id="UP000324222">
    <property type="component" value="Unassembled WGS sequence"/>
</dbReference>
<dbReference type="EMBL" id="VSRR010054070">
    <property type="protein sequence ID" value="MPC80456.1"/>
    <property type="molecule type" value="Genomic_DNA"/>
</dbReference>
<sequence length="47" mass="5163">MVLVMVVLVVVVMVVVVLVVVVLMGNYHELNPSYDLQTLPLYCNSSA</sequence>
<keyword evidence="3" id="KW-1185">Reference proteome</keyword>
<reference evidence="2 3" key="1">
    <citation type="submission" date="2019-05" db="EMBL/GenBank/DDBJ databases">
        <title>Another draft genome of Portunus trituberculatus and its Hox gene families provides insights of decapod evolution.</title>
        <authorList>
            <person name="Jeong J.-H."/>
            <person name="Song I."/>
            <person name="Kim S."/>
            <person name="Choi T."/>
            <person name="Kim D."/>
            <person name="Ryu S."/>
            <person name="Kim W."/>
        </authorList>
    </citation>
    <scope>NUCLEOTIDE SEQUENCE [LARGE SCALE GENOMIC DNA]</scope>
    <source>
        <tissue evidence="2">Muscle</tissue>
    </source>
</reference>
<keyword evidence="1" id="KW-0812">Transmembrane</keyword>
<organism evidence="2 3">
    <name type="scientific">Portunus trituberculatus</name>
    <name type="common">Swimming crab</name>
    <name type="synonym">Neptunus trituberculatus</name>
    <dbReference type="NCBI Taxonomy" id="210409"/>
    <lineage>
        <taxon>Eukaryota</taxon>
        <taxon>Metazoa</taxon>
        <taxon>Ecdysozoa</taxon>
        <taxon>Arthropoda</taxon>
        <taxon>Crustacea</taxon>
        <taxon>Multicrustacea</taxon>
        <taxon>Malacostraca</taxon>
        <taxon>Eumalacostraca</taxon>
        <taxon>Eucarida</taxon>
        <taxon>Decapoda</taxon>
        <taxon>Pleocyemata</taxon>
        <taxon>Brachyura</taxon>
        <taxon>Eubrachyura</taxon>
        <taxon>Portunoidea</taxon>
        <taxon>Portunidae</taxon>
        <taxon>Portuninae</taxon>
        <taxon>Portunus</taxon>
    </lineage>
</organism>
<accession>A0A5B7IER5</accession>
<dbReference type="AlphaFoldDB" id="A0A5B7IER5"/>
<protein>
    <submittedName>
        <fullName evidence="2">Uncharacterized protein</fullName>
    </submittedName>
</protein>
<feature type="transmembrane region" description="Helical" evidence="1">
    <location>
        <begin position="6"/>
        <end position="27"/>
    </location>
</feature>
<keyword evidence="1" id="KW-0472">Membrane</keyword>
<name>A0A5B7IER5_PORTR</name>
<comment type="caution">
    <text evidence="2">The sequence shown here is derived from an EMBL/GenBank/DDBJ whole genome shotgun (WGS) entry which is preliminary data.</text>
</comment>
<evidence type="ECO:0000313" key="3">
    <source>
        <dbReference type="Proteomes" id="UP000324222"/>
    </source>
</evidence>
<evidence type="ECO:0000313" key="2">
    <source>
        <dbReference type="EMBL" id="MPC80456.1"/>
    </source>
</evidence>
<gene>
    <name evidence="2" type="ORF">E2C01_075036</name>
</gene>
<evidence type="ECO:0000256" key="1">
    <source>
        <dbReference type="SAM" id="Phobius"/>
    </source>
</evidence>
<keyword evidence="1" id="KW-1133">Transmembrane helix</keyword>